<name>A0A0C9TVW2_SPHS4</name>
<dbReference type="AlphaFoldDB" id="A0A0C9TVW2"/>
<proteinExistence type="predicted"/>
<keyword evidence="2" id="KW-1185">Reference proteome</keyword>
<organism evidence="1 2">
    <name type="scientific">Sphaerobolus stellatus (strain SS14)</name>
    <dbReference type="NCBI Taxonomy" id="990650"/>
    <lineage>
        <taxon>Eukaryota</taxon>
        <taxon>Fungi</taxon>
        <taxon>Dikarya</taxon>
        <taxon>Basidiomycota</taxon>
        <taxon>Agaricomycotina</taxon>
        <taxon>Agaricomycetes</taxon>
        <taxon>Phallomycetidae</taxon>
        <taxon>Geastrales</taxon>
        <taxon>Sphaerobolaceae</taxon>
        <taxon>Sphaerobolus</taxon>
    </lineage>
</organism>
<protein>
    <submittedName>
        <fullName evidence="1">Uncharacterized protein</fullName>
    </submittedName>
</protein>
<sequence>MPSNNYTFQLFTVVVKMDVSLAPSRRNFCNIYDGIVLSVYLEAVFGGMLIFESAQVWSTPAALFIPNTKGSNPATELVTAREYIFMMTDSPPELLIDSGNFIEGRDKLRDYGSEQSRESSRFSSHFHLTKLINTLEYVEIILLGAQQRYFWDAAHQMNAK</sequence>
<dbReference type="Proteomes" id="UP000054279">
    <property type="component" value="Unassembled WGS sequence"/>
</dbReference>
<accession>A0A0C9TVW2</accession>
<gene>
    <name evidence="1" type="ORF">M422DRAFT_55757</name>
</gene>
<dbReference type="EMBL" id="KN837393">
    <property type="protein sequence ID" value="KIJ25914.1"/>
    <property type="molecule type" value="Genomic_DNA"/>
</dbReference>
<evidence type="ECO:0000313" key="1">
    <source>
        <dbReference type="EMBL" id="KIJ25914.1"/>
    </source>
</evidence>
<dbReference type="HOGENOM" id="CLU_1653249_0_0_1"/>
<reference evidence="1 2" key="1">
    <citation type="submission" date="2014-06" db="EMBL/GenBank/DDBJ databases">
        <title>Evolutionary Origins and Diversification of the Mycorrhizal Mutualists.</title>
        <authorList>
            <consortium name="DOE Joint Genome Institute"/>
            <consortium name="Mycorrhizal Genomics Consortium"/>
            <person name="Kohler A."/>
            <person name="Kuo A."/>
            <person name="Nagy L.G."/>
            <person name="Floudas D."/>
            <person name="Copeland A."/>
            <person name="Barry K.W."/>
            <person name="Cichocki N."/>
            <person name="Veneault-Fourrey C."/>
            <person name="LaButti K."/>
            <person name="Lindquist E.A."/>
            <person name="Lipzen A."/>
            <person name="Lundell T."/>
            <person name="Morin E."/>
            <person name="Murat C."/>
            <person name="Riley R."/>
            <person name="Ohm R."/>
            <person name="Sun H."/>
            <person name="Tunlid A."/>
            <person name="Henrissat B."/>
            <person name="Grigoriev I.V."/>
            <person name="Hibbett D.S."/>
            <person name="Martin F."/>
        </authorList>
    </citation>
    <scope>NUCLEOTIDE SEQUENCE [LARGE SCALE GENOMIC DNA]</scope>
    <source>
        <strain evidence="1 2">SS14</strain>
    </source>
</reference>
<evidence type="ECO:0000313" key="2">
    <source>
        <dbReference type="Proteomes" id="UP000054279"/>
    </source>
</evidence>